<dbReference type="PROSITE" id="PS50003">
    <property type="entry name" value="PH_DOMAIN"/>
    <property type="match status" value="1"/>
</dbReference>
<feature type="compositionally biased region" description="Basic and acidic residues" evidence="1">
    <location>
        <begin position="67"/>
        <end position="81"/>
    </location>
</feature>
<dbReference type="EMBL" id="BGPR01007678">
    <property type="protein sequence ID" value="GBN28703.1"/>
    <property type="molecule type" value="Genomic_DNA"/>
</dbReference>
<evidence type="ECO:0000259" key="2">
    <source>
        <dbReference type="PROSITE" id="PS50003"/>
    </source>
</evidence>
<dbReference type="Proteomes" id="UP000499080">
    <property type="component" value="Unassembled WGS sequence"/>
</dbReference>
<comment type="caution">
    <text evidence="3">The sequence shown here is derived from an EMBL/GenBank/DDBJ whole genome shotgun (WGS) entry which is preliminary data.</text>
</comment>
<gene>
    <name evidence="3" type="ORF">AVEN_77759_1</name>
</gene>
<dbReference type="AlphaFoldDB" id="A0A4Y2MPT6"/>
<evidence type="ECO:0000313" key="4">
    <source>
        <dbReference type="Proteomes" id="UP000499080"/>
    </source>
</evidence>
<dbReference type="InterPro" id="IPR001849">
    <property type="entry name" value="PH_domain"/>
</dbReference>
<evidence type="ECO:0000313" key="3">
    <source>
        <dbReference type="EMBL" id="GBN28703.1"/>
    </source>
</evidence>
<name>A0A4Y2MPT6_ARAVE</name>
<feature type="domain" description="PH" evidence="2">
    <location>
        <begin position="1"/>
        <end position="25"/>
    </location>
</feature>
<accession>A0A4Y2MPT6</accession>
<sequence length="105" mass="12552">MILASKEDDEESAKEWLNTIINERKEREENEIRKEEIAERNGKKKLLKENKNTWNGSERRKKNTRNGSERKNSRNGSERMKFNLSYKKYALEQKVGLQIKSPIKR</sequence>
<keyword evidence="4" id="KW-1185">Reference proteome</keyword>
<feature type="region of interest" description="Disordered" evidence="1">
    <location>
        <begin position="39"/>
        <end position="81"/>
    </location>
</feature>
<evidence type="ECO:0000256" key="1">
    <source>
        <dbReference type="SAM" id="MobiDB-lite"/>
    </source>
</evidence>
<protein>
    <recommendedName>
        <fullName evidence="2">PH domain-containing protein</fullName>
    </recommendedName>
</protein>
<reference evidence="3 4" key="1">
    <citation type="journal article" date="2019" name="Sci. Rep.">
        <title>Orb-weaving spider Araneus ventricosus genome elucidates the spidroin gene catalogue.</title>
        <authorList>
            <person name="Kono N."/>
            <person name="Nakamura H."/>
            <person name="Ohtoshi R."/>
            <person name="Moran D.A.P."/>
            <person name="Shinohara A."/>
            <person name="Yoshida Y."/>
            <person name="Fujiwara M."/>
            <person name="Mori M."/>
            <person name="Tomita M."/>
            <person name="Arakawa K."/>
        </authorList>
    </citation>
    <scope>NUCLEOTIDE SEQUENCE [LARGE SCALE GENOMIC DNA]</scope>
</reference>
<feature type="compositionally biased region" description="Basic and acidic residues" evidence="1">
    <location>
        <begin position="39"/>
        <end position="51"/>
    </location>
</feature>
<organism evidence="3 4">
    <name type="scientific">Araneus ventricosus</name>
    <name type="common">Orbweaver spider</name>
    <name type="synonym">Epeira ventricosa</name>
    <dbReference type="NCBI Taxonomy" id="182803"/>
    <lineage>
        <taxon>Eukaryota</taxon>
        <taxon>Metazoa</taxon>
        <taxon>Ecdysozoa</taxon>
        <taxon>Arthropoda</taxon>
        <taxon>Chelicerata</taxon>
        <taxon>Arachnida</taxon>
        <taxon>Araneae</taxon>
        <taxon>Araneomorphae</taxon>
        <taxon>Entelegynae</taxon>
        <taxon>Araneoidea</taxon>
        <taxon>Araneidae</taxon>
        <taxon>Araneus</taxon>
    </lineage>
</organism>
<proteinExistence type="predicted"/>